<evidence type="ECO:0000256" key="1">
    <source>
        <dbReference type="SAM" id="MobiDB-lite"/>
    </source>
</evidence>
<dbReference type="AlphaFoldDB" id="A0ABD2X075"/>
<keyword evidence="3" id="KW-1185">Reference proteome</keyword>
<comment type="caution">
    <text evidence="2">The sequence shown here is derived from an EMBL/GenBank/DDBJ whole genome shotgun (WGS) entry which is preliminary data.</text>
</comment>
<dbReference type="Proteomes" id="UP001627154">
    <property type="component" value="Unassembled WGS sequence"/>
</dbReference>
<dbReference type="EMBL" id="JBJJXI010000060">
    <property type="protein sequence ID" value="KAL3398186.1"/>
    <property type="molecule type" value="Genomic_DNA"/>
</dbReference>
<feature type="region of interest" description="Disordered" evidence="1">
    <location>
        <begin position="48"/>
        <end position="70"/>
    </location>
</feature>
<evidence type="ECO:0000313" key="3">
    <source>
        <dbReference type="Proteomes" id="UP001627154"/>
    </source>
</evidence>
<evidence type="ECO:0000313" key="2">
    <source>
        <dbReference type="EMBL" id="KAL3398186.1"/>
    </source>
</evidence>
<organism evidence="2 3">
    <name type="scientific">Trichogramma kaykai</name>
    <dbReference type="NCBI Taxonomy" id="54128"/>
    <lineage>
        <taxon>Eukaryota</taxon>
        <taxon>Metazoa</taxon>
        <taxon>Ecdysozoa</taxon>
        <taxon>Arthropoda</taxon>
        <taxon>Hexapoda</taxon>
        <taxon>Insecta</taxon>
        <taxon>Pterygota</taxon>
        <taxon>Neoptera</taxon>
        <taxon>Endopterygota</taxon>
        <taxon>Hymenoptera</taxon>
        <taxon>Apocrita</taxon>
        <taxon>Proctotrupomorpha</taxon>
        <taxon>Chalcidoidea</taxon>
        <taxon>Trichogrammatidae</taxon>
        <taxon>Trichogramma</taxon>
    </lineage>
</organism>
<gene>
    <name evidence="2" type="ORF">TKK_008392</name>
</gene>
<name>A0ABD2X075_9HYME</name>
<accession>A0ABD2X075</accession>
<reference evidence="2 3" key="1">
    <citation type="journal article" date="2024" name="bioRxiv">
        <title>A reference genome for Trichogramma kaykai: A tiny desert-dwelling parasitoid wasp with competing sex-ratio distorters.</title>
        <authorList>
            <person name="Culotta J."/>
            <person name="Lindsey A.R."/>
        </authorList>
    </citation>
    <scope>NUCLEOTIDE SEQUENCE [LARGE SCALE GENOMIC DNA]</scope>
    <source>
        <strain evidence="2 3">KSX58</strain>
    </source>
</reference>
<sequence>MRYPTNKKPEDWGWSIIDGRYDFYWFEGPESPTFQELQDSVNEDLNIVNEDNDEDTISNFSDDSSDEDSD</sequence>
<protein>
    <submittedName>
        <fullName evidence="2">Uncharacterized protein</fullName>
    </submittedName>
</protein>
<proteinExistence type="predicted"/>